<comment type="subcellular location">
    <subcellularLocation>
        <location evidence="1">Cell membrane</location>
        <topology evidence="1">Multi-pass membrane protein</topology>
    </subcellularLocation>
</comment>
<feature type="transmembrane region" description="Helical" evidence="10">
    <location>
        <begin position="252"/>
        <end position="271"/>
    </location>
</feature>
<comment type="caution">
    <text evidence="11">The sequence shown here is derived from an EMBL/GenBank/DDBJ whole genome shotgun (WGS) entry which is preliminary data.</text>
</comment>
<feature type="transmembrane region" description="Helical" evidence="10">
    <location>
        <begin position="405"/>
        <end position="424"/>
    </location>
</feature>
<evidence type="ECO:0000256" key="7">
    <source>
        <dbReference type="ARBA" id="ARBA00023136"/>
    </source>
</evidence>
<feature type="transmembrane region" description="Helical" evidence="10">
    <location>
        <begin position="114"/>
        <end position="135"/>
    </location>
</feature>
<dbReference type="GO" id="GO:0016746">
    <property type="term" value="F:acyltransferase activity"/>
    <property type="evidence" value="ECO:0007669"/>
    <property type="project" value="UniProtKB-KW"/>
</dbReference>
<feature type="transmembrane region" description="Helical" evidence="10">
    <location>
        <begin position="196"/>
        <end position="215"/>
    </location>
</feature>
<feature type="transmembrane region" description="Helical" evidence="10">
    <location>
        <begin position="156"/>
        <end position="176"/>
    </location>
</feature>
<gene>
    <name evidence="11" type="ORF">LS71_000145</name>
</gene>
<dbReference type="InterPro" id="IPR024194">
    <property type="entry name" value="Ac/AlaTfrase_AlgI/DltB"/>
</dbReference>
<dbReference type="InterPro" id="IPR004299">
    <property type="entry name" value="MBOAT_fam"/>
</dbReference>
<feature type="transmembrane region" description="Helical" evidence="10">
    <location>
        <begin position="12"/>
        <end position="40"/>
    </location>
</feature>
<protein>
    <submittedName>
        <fullName evidence="11">MBOAT family protein</fullName>
    </submittedName>
</protein>
<sequence>MSFFSIEFSLLLLAFFMLYWLLQSLTLQNLALLCFNYIVIYLFNPYFALIVCIYTCLVYFLALFIDTMRSRFAFLCCVCVALLFLCFFKYYANIKDEFDALLALLGLDFIEADIIFPLGISFYTFASITYLCAVYEGSKNLMQDSYYEEGNPAIEGFIPLATYLSFFATFMAGPIMRSGFFFSQYHAKRSFGSIDSIIALIIFGVVKKAFIANYLEIYASPILNAPFEYHSLELLCALFAYSIQIYCDFSGYVNLMCAFGLMLGFHLPPNFNMPYMAKNIKDFWSRWHISLSTFIRDFIYIPLGGNRKGFINTQIFVLIAFGLSGLWHGNTWTFLLWGLLHGLGLVWLNCLKALEIDFSALPFVGALCTFLFVSFCWIFFYYHSLDEVGSFFVAFAQGFAKSAPLYVWWLLGAYFIIFLCYPLMRGSMEACAKVLSFIPFVIKPFVLCVIFTLIIGFMPSGIPNFIYASF</sequence>
<dbReference type="OrthoDB" id="139172at2"/>
<keyword evidence="6 10" id="KW-1133">Transmembrane helix</keyword>
<keyword evidence="7 9" id="KW-0472">Membrane</keyword>
<evidence type="ECO:0000256" key="5">
    <source>
        <dbReference type="ARBA" id="ARBA00022692"/>
    </source>
</evidence>
<dbReference type="PANTHER" id="PTHR13285">
    <property type="entry name" value="ACYLTRANSFERASE"/>
    <property type="match status" value="1"/>
</dbReference>
<dbReference type="PIRSF" id="PIRSF500217">
    <property type="entry name" value="AlgI"/>
    <property type="match status" value="1"/>
</dbReference>
<name>A0A4V6I2R7_9HELI</name>
<keyword evidence="3 9" id="KW-1003">Cell membrane</keyword>
<evidence type="ECO:0000256" key="10">
    <source>
        <dbReference type="SAM" id="Phobius"/>
    </source>
</evidence>
<dbReference type="AlphaFoldDB" id="A0A4V6I2R7"/>
<feature type="transmembrane region" description="Helical" evidence="10">
    <location>
        <begin position="309"/>
        <end position="328"/>
    </location>
</feature>
<evidence type="ECO:0000256" key="2">
    <source>
        <dbReference type="ARBA" id="ARBA00010323"/>
    </source>
</evidence>
<evidence type="ECO:0000256" key="8">
    <source>
        <dbReference type="ARBA" id="ARBA00023315"/>
    </source>
</evidence>
<dbReference type="PIRSF" id="PIRSF016636">
    <property type="entry name" value="AlgI_DltB"/>
    <property type="match status" value="1"/>
</dbReference>
<evidence type="ECO:0000256" key="1">
    <source>
        <dbReference type="ARBA" id="ARBA00004651"/>
    </source>
</evidence>
<evidence type="ECO:0000256" key="4">
    <source>
        <dbReference type="ARBA" id="ARBA00022679"/>
    </source>
</evidence>
<feature type="transmembrane region" description="Helical" evidence="10">
    <location>
        <begin position="445"/>
        <end position="467"/>
    </location>
</feature>
<evidence type="ECO:0000256" key="3">
    <source>
        <dbReference type="ARBA" id="ARBA00022475"/>
    </source>
</evidence>
<dbReference type="GO" id="GO:0042121">
    <property type="term" value="P:alginic acid biosynthetic process"/>
    <property type="evidence" value="ECO:0007669"/>
    <property type="project" value="InterPro"/>
</dbReference>
<dbReference type="RefSeq" id="WP_034352686.1">
    <property type="nucleotide sequence ID" value="NZ_JRPR02000001.1"/>
</dbReference>
<keyword evidence="4 9" id="KW-0808">Transferase</keyword>
<keyword evidence="12" id="KW-1185">Reference proteome</keyword>
<dbReference type="GO" id="GO:0005886">
    <property type="term" value="C:plasma membrane"/>
    <property type="evidence" value="ECO:0007669"/>
    <property type="project" value="UniProtKB-SubCell"/>
</dbReference>
<feature type="transmembrane region" description="Helical" evidence="10">
    <location>
        <begin position="363"/>
        <end position="385"/>
    </location>
</feature>
<proteinExistence type="inferred from homology"/>
<evidence type="ECO:0000256" key="6">
    <source>
        <dbReference type="ARBA" id="ARBA00022989"/>
    </source>
</evidence>
<dbReference type="STRING" id="1677920.LS71_01575"/>
<feature type="transmembrane region" description="Helical" evidence="10">
    <location>
        <begin position="334"/>
        <end position="351"/>
    </location>
</feature>
<evidence type="ECO:0000313" key="12">
    <source>
        <dbReference type="Proteomes" id="UP000029733"/>
    </source>
</evidence>
<dbReference type="PANTHER" id="PTHR13285:SF23">
    <property type="entry name" value="TEICHOIC ACID D-ALANYLTRANSFERASE"/>
    <property type="match status" value="1"/>
</dbReference>
<accession>A0A4V6I2R7</accession>
<dbReference type="InterPro" id="IPR051085">
    <property type="entry name" value="MB_O-acyltransferase"/>
</dbReference>
<evidence type="ECO:0000313" key="11">
    <source>
        <dbReference type="EMBL" id="TLD97212.1"/>
    </source>
</evidence>
<keyword evidence="5 10" id="KW-0812">Transmembrane</keyword>
<feature type="transmembrane region" description="Helical" evidence="10">
    <location>
        <begin position="46"/>
        <end position="65"/>
    </location>
</feature>
<dbReference type="Pfam" id="PF03062">
    <property type="entry name" value="MBOAT"/>
    <property type="match status" value="1"/>
</dbReference>
<organism evidence="11 12">
    <name type="scientific">Helicobacter jaachi</name>
    <dbReference type="NCBI Taxonomy" id="1677920"/>
    <lineage>
        <taxon>Bacteria</taxon>
        <taxon>Pseudomonadati</taxon>
        <taxon>Campylobacterota</taxon>
        <taxon>Epsilonproteobacteria</taxon>
        <taxon>Campylobacterales</taxon>
        <taxon>Helicobacteraceae</taxon>
        <taxon>Helicobacter</taxon>
    </lineage>
</organism>
<reference evidence="11 12" key="1">
    <citation type="journal article" date="2014" name="Genome Announc.">
        <title>Draft genome sequences of eight enterohepatic helicobacter species isolated from both laboratory and wild rodents.</title>
        <authorList>
            <person name="Sheh A."/>
            <person name="Shen Z."/>
            <person name="Fox J.G."/>
        </authorList>
    </citation>
    <scope>NUCLEOTIDE SEQUENCE [LARGE SCALE GENOMIC DNA]</scope>
    <source>
        <strain evidence="11 12">MIT 09-6949</strain>
    </source>
</reference>
<comment type="similarity">
    <text evidence="2 9">Belongs to the membrane-bound acyltransferase family.</text>
</comment>
<evidence type="ECO:0000256" key="9">
    <source>
        <dbReference type="PIRNR" id="PIRNR016636"/>
    </source>
</evidence>
<keyword evidence="8 9" id="KW-0012">Acyltransferase</keyword>
<dbReference type="InterPro" id="IPR028362">
    <property type="entry name" value="AlgI"/>
</dbReference>
<dbReference type="EMBL" id="JRPR02000001">
    <property type="protein sequence ID" value="TLD97212.1"/>
    <property type="molecule type" value="Genomic_DNA"/>
</dbReference>
<feature type="transmembrane region" description="Helical" evidence="10">
    <location>
        <begin position="72"/>
        <end position="94"/>
    </location>
</feature>
<dbReference type="Proteomes" id="UP000029733">
    <property type="component" value="Unassembled WGS sequence"/>
</dbReference>